<feature type="transmembrane region" description="Helical" evidence="11">
    <location>
        <begin position="316"/>
        <end position="334"/>
    </location>
</feature>
<dbReference type="Pfam" id="PF03253">
    <property type="entry name" value="UT"/>
    <property type="match status" value="1"/>
</dbReference>
<dbReference type="PANTHER" id="PTHR10464:SF4">
    <property type="entry name" value="UREA TRANSPORTER"/>
    <property type="match status" value="1"/>
</dbReference>
<feature type="transmembrane region" description="Helical" evidence="11">
    <location>
        <begin position="96"/>
        <end position="116"/>
    </location>
</feature>
<name>A0A4W3HY53_CALMI</name>
<keyword evidence="5 11" id="KW-1133">Transmembrane helix</keyword>
<gene>
    <name evidence="12" type="primary">LOC103176869</name>
</gene>
<comment type="similarity">
    <text evidence="2 9">Belongs to the urea transporter family.</text>
</comment>
<sequence>MEQHKPGNKQHNGTIKQEDIRRDLCMGIGSKEIYPFMEQQKAEMIQEKVTLKHGNLLKKTFFRGIGYISGDMREFGDWIKEQNCIFQFLDWILRGAAQVMFVNNPLSGLVILIGLIVQNPWWALNGVVGTVSSTLAALILSQNRSAIAAGLCGYNGILVGLLMAVFSNKGDWYWWLILAVIIMSMGCPIISSALASVMGRWDLPVFTLPFNISVGLYMAATGHYNQHFPQVLIQPMTTAPNITWPDLSILMLLRAIPVGVGQVYGCDNPWTGGIFLAALAISSPIICLHAAIGSCVGILAGLSLASPFKKIYDGIWSYNCVLACSAIGGVFYALTWETHILSIMCAIFCAYLGEALMNMMSVVGLPAGTWPFCLSTTVFMLLTTNNKSIYKLILNTVTYPEENRKNYNEMKKNKENE</sequence>
<evidence type="ECO:0000256" key="3">
    <source>
        <dbReference type="ARBA" id="ARBA00022475"/>
    </source>
</evidence>
<evidence type="ECO:0000256" key="1">
    <source>
        <dbReference type="ARBA" id="ARBA00004651"/>
    </source>
</evidence>
<reference evidence="13" key="1">
    <citation type="journal article" date="2006" name="Science">
        <title>Ancient noncoding elements conserved in the human genome.</title>
        <authorList>
            <person name="Venkatesh B."/>
            <person name="Kirkness E.F."/>
            <person name="Loh Y.H."/>
            <person name="Halpern A.L."/>
            <person name="Lee A.P."/>
            <person name="Johnson J."/>
            <person name="Dandona N."/>
            <person name="Viswanathan L.D."/>
            <person name="Tay A."/>
            <person name="Venter J.C."/>
            <person name="Strausberg R.L."/>
            <person name="Brenner S."/>
        </authorList>
    </citation>
    <scope>NUCLEOTIDE SEQUENCE [LARGE SCALE GENOMIC DNA]</scope>
</reference>
<dbReference type="GO" id="GO:0015204">
    <property type="term" value="F:urea transmembrane transporter activity"/>
    <property type="evidence" value="ECO:0007669"/>
    <property type="project" value="InterPro"/>
</dbReference>
<feature type="transmembrane region" description="Helical" evidence="11">
    <location>
        <begin position="172"/>
        <end position="194"/>
    </location>
</feature>
<evidence type="ECO:0000256" key="5">
    <source>
        <dbReference type="ARBA" id="ARBA00022989"/>
    </source>
</evidence>
<dbReference type="AlphaFoldDB" id="A0A4W3HY53"/>
<feature type="site" description="Important for channel permeability" evidence="10">
    <location>
        <position position="369"/>
    </location>
</feature>
<feature type="transmembrane region" description="Helical" evidence="11">
    <location>
        <begin position="147"/>
        <end position="166"/>
    </location>
</feature>
<dbReference type="GeneTree" id="ENSGT00390000018729"/>
<evidence type="ECO:0000256" key="2">
    <source>
        <dbReference type="ARBA" id="ARBA00005914"/>
    </source>
</evidence>
<comment type="subcellular location">
    <subcellularLocation>
        <location evidence="1">Cell membrane</location>
        <topology evidence="1">Multi-pass membrane protein</topology>
    </subcellularLocation>
</comment>
<keyword evidence="3 9" id="KW-1003">Cell membrane</keyword>
<keyword evidence="6 9" id="KW-0472">Membrane</keyword>
<evidence type="ECO:0000313" key="12">
    <source>
        <dbReference type="Ensembl" id="ENSCMIP00000020205.1"/>
    </source>
</evidence>
<keyword evidence="9" id="KW-0813">Transport</keyword>
<keyword evidence="4 11" id="KW-0812">Transmembrane</keyword>
<keyword evidence="13" id="KW-1185">Reference proteome</keyword>
<keyword evidence="7" id="KW-0325">Glycoprotein</keyword>
<feature type="transmembrane region" description="Helical" evidence="11">
    <location>
        <begin position="201"/>
        <end position="220"/>
    </location>
</feature>
<dbReference type="InterPro" id="IPR004937">
    <property type="entry name" value="Urea_transporter"/>
</dbReference>
<evidence type="ECO:0000256" key="7">
    <source>
        <dbReference type="ARBA" id="ARBA00023180"/>
    </source>
</evidence>
<feature type="transmembrane region" description="Helical" evidence="11">
    <location>
        <begin position="122"/>
        <end position="140"/>
    </location>
</feature>
<organism evidence="12 13">
    <name type="scientific">Callorhinchus milii</name>
    <name type="common">Ghost shark</name>
    <dbReference type="NCBI Taxonomy" id="7868"/>
    <lineage>
        <taxon>Eukaryota</taxon>
        <taxon>Metazoa</taxon>
        <taxon>Chordata</taxon>
        <taxon>Craniata</taxon>
        <taxon>Vertebrata</taxon>
        <taxon>Chondrichthyes</taxon>
        <taxon>Holocephali</taxon>
        <taxon>Chimaeriformes</taxon>
        <taxon>Callorhinchidae</taxon>
        <taxon>Callorhinchus</taxon>
    </lineage>
</organism>
<dbReference type="OMA" id="MPLCKVT"/>
<reference evidence="13" key="2">
    <citation type="journal article" date="2007" name="PLoS Biol.">
        <title>Survey sequencing and comparative analysis of the elephant shark (Callorhinchus milii) genome.</title>
        <authorList>
            <person name="Venkatesh B."/>
            <person name="Kirkness E.F."/>
            <person name="Loh Y.H."/>
            <person name="Halpern A.L."/>
            <person name="Lee A.P."/>
            <person name="Johnson J."/>
            <person name="Dandona N."/>
            <person name="Viswanathan L.D."/>
            <person name="Tay A."/>
            <person name="Venter J.C."/>
            <person name="Strausberg R.L."/>
            <person name="Brenner S."/>
        </authorList>
    </citation>
    <scope>NUCLEOTIDE SEQUENCE [LARGE SCALE GENOMIC DNA]</scope>
</reference>
<feature type="transmembrane region" description="Helical" evidence="11">
    <location>
        <begin position="274"/>
        <end position="304"/>
    </location>
</feature>
<reference evidence="12" key="4">
    <citation type="submission" date="2025-08" db="UniProtKB">
        <authorList>
            <consortium name="Ensembl"/>
        </authorList>
    </citation>
    <scope>IDENTIFICATION</scope>
</reference>
<dbReference type="PIRSF" id="PIRSF016502">
    <property type="entry name" value="Urea_transporter"/>
    <property type="match status" value="1"/>
</dbReference>
<dbReference type="FunFam" id="1.10.3430.10:FF:000002">
    <property type="entry name" value="urea transporter 2"/>
    <property type="match status" value="1"/>
</dbReference>
<comment type="catalytic activity">
    <reaction evidence="8">
        <text>urea(in) = urea(out)</text>
        <dbReference type="Rhea" id="RHEA:32799"/>
        <dbReference type="ChEBI" id="CHEBI:16199"/>
    </reaction>
</comment>
<dbReference type="InterPro" id="IPR029020">
    <property type="entry name" value="Ammonium/urea_transptr"/>
</dbReference>
<reference evidence="12" key="5">
    <citation type="submission" date="2025-09" db="UniProtKB">
        <authorList>
            <consortium name="Ensembl"/>
        </authorList>
    </citation>
    <scope>IDENTIFICATION</scope>
</reference>
<dbReference type="PANTHER" id="PTHR10464">
    <property type="entry name" value="UREA TRANSPORTER"/>
    <property type="match status" value="1"/>
</dbReference>
<proteinExistence type="inferred from homology"/>
<reference evidence="13" key="3">
    <citation type="journal article" date="2014" name="Nature">
        <title>Elephant shark genome provides unique insights into gnathostome evolution.</title>
        <authorList>
            <consortium name="International Elephant Shark Genome Sequencing Consortium"/>
            <person name="Venkatesh B."/>
            <person name="Lee A.P."/>
            <person name="Ravi V."/>
            <person name="Maurya A.K."/>
            <person name="Lian M.M."/>
            <person name="Swann J.B."/>
            <person name="Ohta Y."/>
            <person name="Flajnik M.F."/>
            <person name="Sutoh Y."/>
            <person name="Kasahara M."/>
            <person name="Hoon S."/>
            <person name="Gangu V."/>
            <person name="Roy S.W."/>
            <person name="Irimia M."/>
            <person name="Korzh V."/>
            <person name="Kondrychyn I."/>
            <person name="Lim Z.W."/>
            <person name="Tay B.H."/>
            <person name="Tohari S."/>
            <person name="Kong K.W."/>
            <person name="Ho S."/>
            <person name="Lorente-Galdos B."/>
            <person name="Quilez J."/>
            <person name="Marques-Bonet T."/>
            <person name="Raney B.J."/>
            <person name="Ingham P.W."/>
            <person name="Tay A."/>
            <person name="Hillier L.W."/>
            <person name="Minx P."/>
            <person name="Boehm T."/>
            <person name="Wilson R.K."/>
            <person name="Brenner S."/>
            <person name="Warren W.C."/>
        </authorList>
    </citation>
    <scope>NUCLEOTIDE SEQUENCE [LARGE SCALE GENOMIC DNA]</scope>
</reference>
<evidence type="ECO:0000256" key="11">
    <source>
        <dbReference type="SAM" id="Phobius"/>
    </source>
</evidence>
<evidence type="ECO:0000256" key="9">
    <source>
        <dbReference type="PIRNR" id="PIRNR016502"/>
    </source>
</evidence>
<evidence type="ECO:0000256" key="6">
    <source>
        <dbReference type="ARBA" id="ARBA00023136"/>
    </source>
</evidence>
<evidence type="ECO:0000256" key="8">
    <source>
        <dbReference type="ARBA" id="ARBA00033993"/>
    </source>
</evidence>
<dbReference type="Gene3D" id="1.10.3430.10">
    <property type="entry name" value="Ammonium transporter AmtB like domains"/>
    <property type="match status" value="1"/>
</dbReference>
<evidence type="ECO:0000256" key="10">
    <source>
        <dbReference type="PIRSR" id="PIRSR016502-1"/>
    </source>
</evidence>
<dbReference type="Ensembl" id="ENSCMIT00000020577.1">
    <property type="protein sequence ID" value="ENSCMIP00000020205.1"/>
    <property type="gene ID" value="ENSCMIG00000009325.1"/>
</dbReference>
<dbReference type="GO" id="GO:0005886">
    <property type="term" value="C:plasma membrane"/>
    <property type="evidence" value="ECO:0007669"/>
    <property type="project" value="UniProtKB-SubCell"/>
</dbReference>
<dbReference type="Proteomes" id="UP000314986">
    <property type="component" value="Unassembled WGS sequence"/>
</dbReference>
<accession>A0A4W3HY53</accession>
<evidence type="ECO:0000256" key="4">
    <source>
        <dbReference type="ARBA" id="ARBA00022692"/>
    </source>
</evidence>
<protein>
    <recommendedName>
        <fullName evidence="9">Urea transporter</fullName>
    </recommendedName>
</protein>
<evidence type="ECO:0000313" key="13">
    <source>
        <dbReference type="Proteomes" id="UP000314986"/>
    </source>
</evidence>